<feature type="transmembrane region" description="Helical" evidence="1">
    <location>
        <begin position="150"/>
        <end position="174"/>
    </location>
</feature>
<feature type="transmembrane region" description="Helical" evidence="1">
    <location>
        <begin position="18"/>
        <end position="37"/>
    </location>
</feature>
<name>A0A9X2MSZ1_9BACL</name>
<dbReference type="RefSeq" id="WP_257448791.1">
    <property type="nucleotide sequence ID" value="NZ_JANIPJ010000013.1"/>
</dbReference>
<dbReference type="AlphaFoldDB" id="A0A9X2MSZ1"/>
<feature type="transmembrane region" description="Helical" evidence="1">
    <location>
        <begin position="228"/>
        <end position="250"/>
    </location>
</feature>
<gene>
    <name evidence="2" type="ORF">NQZ67_18490</name>
</gene>
<reference evidence="2" key="1">
    <citation type="submission" date="2022-08" db="EMBL/GenBank/DDBJ databases">
        <title>The genomic sequence of strain Paenibacillus sp. SCIV0701.</title>
        <authorList>
            <person name="Zhao H."/>
        </authorList>
    </citation>
    <scope>NUCLEOTIDE SEQUENCE</scope>
    <source>
        <strain evidence="2">SCIV0701</strain>
    </source>
</reference>
<keyword evidence="1" id="KW-1133">Transmembrane helix</keyword>
<accession>A0A9X2MSZ1</accession>
<feature type="transmembrane region" description="Helical" evidence="1">
    <location>
        <begin position="181"/>
        <end position="199"/>
    </location>
</feature>
<evidence type="ECO:0000256" key="1">
    <source>
        <dbReference type="SAM" id="Phobius"/>
    </source>
</evidence>
<dbReference type="Proteomes" id="UP001141950">
    <property type="component" value="Unassembled WGS sequence"/>
</dbReference>
<protein>
    <submittedName>
        <fullName evidence="2">ABC transporter permease</fullName>
    </submittedName>
</protein>
<dbReference type="Pfam" id="PF12679">
    <property type="entry name" value="ABC2_membrane_2"/>
    <property type="match status" value="1"/>
</dbReference>
<keyword evidence="1" id="KW-0812">Transmembrane</keyword>
<organism evidence="2 3">
    <name type="scientific">Paenibacillus soyae</name>
    <dbReference type="NCBI Taxonomy" id="2969249"/>
    <lineage>
        <taxon>Bacteria</taxon>
        <taxon>Bacillati</taxon>
        <taxon>Bacillota</taxon>
        <taxon>Bacilli</taxon>
        <taxon>Bacillales</taxon>
        <taxon>Paenibacillaceae</taxon>
        <taxon>Paenibacillus</taxon>
    </lineage>
</organism>
<feature type="transmembrane region" description="Helical" evidence="1">
    <location>
        <begin position="57"/>
        <end position="79"/>
    </location>
</feature>
<dbReference type="EMBL" id="JANIPJ010000013">
    <property type="protein sequence ID" value="MCR2805875.1"/>
    <property type="molecule type" value="Genomic_DNA"/>
</dbReference>
<evidence type="ECO:0000313" key="3">
    <source>
        <dbReference type="Proteomes" id="UP001141950"/>
    </source>
</evidence>
<proteinExistence type="predicted"/>
<sequence length="257" mass="28546">MIRLIRNELYKTFRFKMVYLFMAILAVHAWLTVRIYSAGGEWKSVITMANGQSLPLALLNSMGQFMIVFIPVFAADLITSEVKSGTVKIALLRPVLRIEWLNAKIVSMFVFITVLLGFSIAAEYAIGTLAFGWGEQTHYAGKLYSETEGIWLTIRLAVSMLLPYMACGMFVVFIALSSTNVSATIGLSIAILTASQYLSEVGSLESYSLAKLVYFFHEQVYQANTDTLFQSVTVLTGYVAACYSVSAMIMKKKNFTS</sequence>
<evidence type="ECO:0000313" key="2">
    <source>
        <dbReference type="EMBL" id="MCR2805875.1"/>
    </source>
</evidence>
<feature type="transmembrane region" description="Helical" evidence="1">
    <location>
        <begin position="100"/>
        <end position="130"/>
    </location>
</feature>
<dbReference type="PANTHER" id="PTHR37305">
    <property type="entry name" value="INTEGRAL MEMBRANE PROTEIN-RELATED"/>
    <property type="match status" value="1"/>
</dbReference>
<keyword evidence="3" id="KW-1185">Reference proteome</keyword>
<dbReference type="PANTHER" id="PTHR37305:SF1">
    <property type="entry name" value="MEMBRANE PROTEIN"/>
    <property type="match status" value="1"/>
</dbReference>
<comment type="caution">
    <text evidence="2">The sequence shown here is derived from an EMBL/GenBank/DDBJ whole genome shotgun (WGS) entry which is preliminary data.</text>
</comment>
<keyword evidence="1" id="KW-0472">Membrane</keyword>